<dbReference type="InterPro" id="IPR041711">
    <property type="entry name" value="Met-tRNA-FMT_N"/>
</dbReference>
<evidence type="ECO:0000313" key="8">
    <source>
        <dbReference type="EMBL" id="GAA3961077.1"/>
    </source>
</evidence>
<dbReference type="EC" id="2.1.2.9" evidence="2 5"/>
<feature type="domain" description="Formyl transferase C-terminal" evidence="7">
    <location>
        <begin position="204"/>
        <end position="309"/>
    </location>
</feature>
<dbReference type="Proteomes" id="UP001418444">
    <property type="component" value="Unassembled WGS sequence"/>
</dbReference>
<dbReference type="PANTHER" id="PTHR11138">
    <property type="entry name" value="METHIONYL-TRNA FORMYLTRANSFERASE"/>
    <property type="match status" value="1"/>
</dbReference>
<evidence type="ECO:0000256" key="1">
    <source>
        <dbReference type="ARBA" id="ARBA00010699"/>
    </source>
</evidence>
<evidence type="ECO:0000256" key="3">
    <source>
        <dbReference type="ARBA" id="ARBA00022679"/>
    </source>
</evidence>
<comment type="similarity">
    <text evidence="1 5">Belongs to the Fmt family.</text>
</comment>
<dbReference type="InterPro" id="IPR036477">
    <property type="entry name" value="Formyl_transf_N_sf"/>
</dbReference>
<evidence type="ECO:0000256" key="4">
    <source>
        <dbReference type="ARBA" id="ARBA00022917"/>
    </source>
</evidence>
<name>A0ABP7P7L2_9ACTN</name>
<proteinExistence type="inferred from homology"/>
<keyword evidence="3 5" id="KW-0808">Transferase</keyword>
<dbReference type="RefSeq" id="WP_344783473.1">
    <property type="nucleotide sequence ID" value="NZ_BAAAZW010000005.1"/>
</dbReference>
<dbReference type="InterPro" id="IPR002376">
    <property type="entry name" value="Formyl_transf_N"/>
</dbReference>
<reference evidence="9" key="1">
    <citation type="journal article" date="2019" name="Int. J. Syst. Evol. Microbiol.">
        <title>The Global Catalogue of Microorganisms (GCM) 10K type strain sequencing project: providing services to taxonomists for standard genome sequencing and annotation.</title>
        <authorList>
            <consortium name="The Broad Institute Genomics Platform"/>
            <consortium name="The Broad Institute Genome Sequencing Center for Infectious Disease"/>
            <person name="Wu L."/>
            <person name="Ma J."/>
        </authorList>
    </citation>
    <scope>NUCLEOTIDE SEQUENCE [LARGE SCALE GENOMIC DNA]</scope>
    <source>
        <strain evidence="9">JCM 16923</strain>
    </source>
</reference>
<evidence type="ECO:0000259" key="6">
    <source>
        <dbReference type="Pfam" id="PF00551"/>
    </source>
</evidence>
<dbReference type="SUPFAM" id="SSF53328">
    <property type="entry name" value="Formyltransferase"/>
    <property type="match status" value="1"/>
</dbReference>
<keyword evidence="4 5" id="KW-0648">Protein biosynthesis</keyword>
<dbReference type="PANTHER" id="PTHR11138:SF5">
    <property type="entry name" value="METHIONYL-TRNA FORMYLTRANSFERASE, MITOCHONDRIAL"/>
    <property type="match status" value="1"/>
</dbReference>
<dbReference type="SUPFAM" id="SSF50486">
    <property type="entry name" value="FMT C-terminal domain-like"/>
    <property type="match status" value="1"/>
</dbReference>
<evidence type="ECO:0000256" key="5">
    <source>
        <dbReference type="HAMAP-Rule" id="MF_00182"/>
    </source>
</evidence>
<dbReference type="EMBL" id="BAAAZW010000005">
    <property type="protein sequence ID" value="GAA3961077.1"/>
    <property type="molecule type" value="Genomic_DNA"/>
</dbReference>
<sequence>MRVVFAGTPQPAVPTLQELIDSDDHQVVGVITRPDTTAGRGRSVVRSPIGTLADRHAIDVITPSRMSDPQVAEALDRWNPEIGMVVAYGGLIPQAVLTALPFGWVNLHFSLLPAWRGAAPVQAALAAGDEVTGASVFALEEGLDTGPVFGTFTEPIAPTDTAGELLDRLADAGAVFARTVLDGIAADELSPVAQETDGVSYAPKITVADARIRWDLPSHLIDRAIRAHTPAPGAWTQLDEARIKVGPVSLADDAELLNGTVAPADLPVGRICAGKKAVYVGTASGAVQLGWVQPPGKKALPAADWARGARLTGAEELA</sequence>
<comment type="catalytic activity">
    <reaction evidence="5">
        <text>L-methionyl-tRNA(fMet) + (6R)-10-formyltetrahydrofolate = N-formyl-L-methionyl-tRNA(fMet) + (6S)-5,6,7,8-tetrahydrofolate + H(+)</text>
        <dbReference type="Rhea" id="RHEA:24380"/>
        <dbReference type="Rhea" id="RHEA-COMP:9952"/>
        <dbReference type="Rhea" id="RHEA-COMP:9953"/>
        <dbReference type="ChEBI" id="CHEBI:15378"/>
        <dbReference type="ChEBI" id="CHEBI:57453"/>
        <dbReference type="ChEBI" id="CHEBI:78530"/>
        <dbReference type="ChEBI" id="CHEBI:78844"/>
        <dbReference type="ChEBI" id="CHEBI:195366"/>
        <dbReference type="EC" id="2.1.2.9"/>
    </reaction>
</comment>
<dbReference type="Gene3D" id="3.40.50.12230">
    <property type="match status" value="1"/>
</dbReference>
<accession>A0ABP7P7L2</accession>
<evidence type="ECO:0000313" key="9">
    <source>
        <dbReference type="Proteomes" id="UP001418444"/>
    </source>
</evidence>
<dbReference type="NCBIfam" id="TIGR00460">
    <property type="entry name" value="fmt"/>
    <property type="match status" value="1"/>
</dbReference>
<feature type="domain" description="Formyl transferase N-terminal" evidence="6">
    <location>
        <begin position="1"/>
        <end position="173"/>
    </location>
</feature>
<organism evidence="8 9">
    <name type="scientific">Gordonia caeni</name>
    <dbReference type="NCBI Taxonomy" id="1007097"/>
    <lineage>
        <taxon>Bacteria</taxon>
        <taxon>Bacillati</taxon>
        <taxon>Actinomycetota</taxon>
        <taxon>Actinomycetes</taxon>
        <taxon>Mycobacteriales</taxon>
        <taxon>Gordoniaceae</taxon>
        <taxon>Gordonia</taxon>
    </lineage>
</organism>
<comment type="function">
    <text evidence="5">Attaches a formyl group to the free amino group of methionyl-tRNA(fMet). The formyl group appears to play a dual role in the initiator identity of N-formylmethionyl-tRNA by promoting its recognition by IF2 and preventing the misappropriation of this tRNA by the elongation apparatus.</text>
</comment>
<keyword evidence="9" id="KW-1185">Reference proteome</keyword>
<dbReference type="InterPro" id="IPR005793">
    <property type="entry name" value="Formyl_trans_C"/>
</dbReference>
<dbReference type="Pfam" id="PF02911">
    <property type="entry name" value="Formyl_trans_C"/>
    <property type="match status" value="1"/>
</dbReference>
<dbReference type="Pfam" id="PF00551">
    <property type="entry name" value="Formyl_trans_N"/>
    <property type="match status" value="1"/>
</dbReference>
<gene>
    <name evidence="5 8" type="primary">fmt</name>
    <name evidence="8" type="ORF">GCM10022231_21450</name>
</gene>
<dbReference type="InterPro" id="IPR011034">
    <property type="entry name" value="Formyl_transferase-like_C_sf"/>
</dbReference>
<dbReference type="HAMAP" id="MF_00182">
    <property type="entry name" value="Formyl_trans"/>
    <property type="match status" value="1"/>
</dbReference>
<evidence type="ECO:0000256" key="2">
    <source>
        <dbReference type="ARBA" id="ARBA00012261"/>
    </source>
</evidence>
<comment type="caution">
    <text evidence="8">The sequence shown here is derived from an EMBL/GenBank/DDBJ whole genome shotgun (WGS) entry which is preliminary data.</text>
</comment>
<evidence type="ECO:0000259" key="7">
    <source>
        <dbReference type="Pfam" id="PF02911"/>
    </source>
</evidence>
<dbReference type="CDD" id="cd08704">
    <property type="entry name" value="Met_tRNA_FMT_C"/>
    <property type="match status" value="1"/>
</dbReference>
<dbReference type="InterPro" id="IPR044135">
    <property type="entry name" value="Met-tRNA-FMT_C"/>
</dbReference>
<dbReference type="InterPro" id="IPR005794">
    <property type="entry name" value="Fmt"/>
</dbReference>
<feature type="binding site" evidence="5">
    <location>
        <begin position="110"/>
        <end position="113"/>
    </location>
    <ligand>
        <name>(6S)-5,6,7,8-tetrahydrofolate</name>
        <dbReference type="ChEBI" id="CHEBI:57453"/>
    </ligand>
</feature>
<protein>
    <recommendedName>
        <fullName evidence="2 5">Methionyl-tRNA formyltransferase</fullName>
        <ecNumber evidence="2 5">2.1.2.9</ecNumber>
    </recommendedName>
</protein>
<dbReference type="CDD" id="cd08646">
    <property type="entry name" value="FMT_core_Met-tRNA-FMT_N"/>
    <property type="match status" value="1"/>
</dbReference>